<gene>
    <name evidence="1" type="ORF">DQ384_01445</name>
</gene>
<dbReference type="InterPro" id="IPR016024">
    <property type="entry name" value="ARM-type_fold"/>
</dbReference>
<comment type="caution">
    <text evidence="1">The sequence shown here is derived from an EMBL/GenBank/DDBJ whole genome shotgun (WGS) entry which is preliminary data.</text>
</comment>
<proteinExistence type="predicted"/>
<dbReference type="AlphaFoldDB" id="A0A367FTK7"/>
<evidence type="ECO:0008006" key="3">
    <source>
        <dbReference type="Google" id="ProtNLM"/>
    </source>
</evidence>
<dbReference type="Proteomes" id="UP000253094">
    <property type="component" value="Unassembled WGS sequence"/>
</dbReference>
<keyword evidence="2" id="KW-1185">Reference proteome</keyword>
<reference evidence="1 2" key="1">
    <citation type="submission" date="2018-06" db="EMBL/GenBank/DDBJ databases">
        <title>Sphaerisporangium craniellae sp. nov., isolated from a marine sponge in the South China Sea.</title>
        <authorList>
            <person name="Li L."/>
        </authorList>
    </citation>
    <scope>NUCLEOTIDE SEQUENCE [LARGE SCALE GENOMIC DNA]</scope>
    <source>
        <strain evidence="1 2">CCTCC AA 208026</strain>
    </source>
</reference>
<evidence type="ECO:0000313" key="2">
    <source>
        <dbReference type="Proteomes" id="UP000253094"/>
    </source>
</evidence>
<sequence>MKSGTRWLRRLVGGEDVSDDATVDFIQGLVRASARGGRAALDDLAGALFGVVSDAHLAERVLDVLTEAGPGLWIPLDSAMRPPMYGSRDPRIMPAPAVRRMRTPLAVALAACSRDGREREEAVGHPLMTTDERLFPLLAVRTADWADAVRSQALRLLSEVVARPGGAALRTVVPVAVRLGDRRRGRPAIELVRQALLRADDDTLSAARRCEDLRGRRFAFEVSLQGGRMDERRLAAAARREPDIVSRTRCAEALAARAIAGNRPELMEELLDVTSARVRVEALTALVRLGRTDFGPRFLGDDASMMRLTAQWAVRRAGGDPAELYRRYLAAPAGRDSRGLLAGLGDCGTRAHADLVLPFVRDPRPRVRAEAVRTLRRLGARVDVAEMLEDPAPVVVRDVVKTLRASGPGVPVERLWALLGEAHPRHVRQAAHRLLADHGGWTRVRADLLLAVDPDDALSLSARTDLDLWCSRELPGAYPACPAGLLGELEDLLSAAERAVGARNARLLRWVIRAGG</sequence>
<organism evidence="1 2">
    <name type="scientific">Sphaerisporangium album</name>
    <dbReference type="NCBI Taxonomy" id="509200"/>
    <lineage>
        <taxon>Bacteria</taxon>
        <taxon>Bacillati</taxon>
        <taxon>Actinomycetota</taxon>
        <taxon>Actinomycetes</taxon>
        <taxon>Streptosporangiales</taxon>
        <taxon>Streptosporangiaceae</taxon>
        <taxon>Sphaerisporangium</taxon>
    </lineage>
</organism>
<name>A0A367FTK7_9ACTN</name>
<protein>
    <recommendedName>
        <fullName evidence="3">HEAT repeat domain-containing protein</fullName>
    </recommendedName>
</protein>
<dbReference type="InterPro" id="IPR011989">
    <property type="entry name" value="ARM-like"/>
</dbReference>
<dbReference type="SUPFAM" id="SSF48371">
    <property type="entry name" value="ARM repeat"/>
    <property type="match status" value="1"/>
</dbReference>
<evidence type="ECO:0000313" key="1">
    <source>
        <dbReference type="EMBL" id="RCG33132.1"/>
    </source>
</evidence>
<dbReference type="RefSeq" id="WP_114026796.1">
    <property type="nucleotide sequence ID" value="NZ_QOIL01000001.1"/>
</dbReference>
<dbReference type="OrthoDB" id="3374146at2"/>
<dbReference type="Gene3D" id="1.25.10.10">
    <property type="entry name" value="Leucine-rich Repeat Variant"/>
    <property type="match status" value="1"/>
</dbReference>
<accession>A0A367FTK7</accession>
<dbReference type="EMBL" id="QOIL01000001">
    <property type="protein sequence ID" value="RCG33132.1"/>
    <property type="molecule type" value="Genomic_DNA"/>
</dbReference>